<dbReference type="SMART" id="SM00086">
    <property type="entry name" value="PAC"/>
    <property type="match status" value="3"/>
</dbReference>
<dbReference type="Gene3D" id="3.30.450.20">
    <property type="entry name" value="PAS domain"/>
    <property type="match status" value="3"/>
</dbReference>
<proteinExistence type="predicted"/>
<feature type="domain" description="PAC" evidence="6">
    <location>
        <begin position="454"/>
        <end position="510"/>
    </location>
</feature>
<dbReference type="InterPro" id="IPR000014">
    <property type="entry name" value="PAS"/>
</dbReference>
<dbReference type="Gene3D" id="3.30.70.270">
    <property type="match status" value="1"/>
</dbReference>
<dbReference type="InterPro" id="IPR000700">
    <property type="entry name" value="PAS-assoc_C"/>
</dbReference>
<dbReference type="Gene3D" id="3.40.50.2300">
    <property type="match status" value="1"/>
</dbReference>
<dbReference type="InterPro" id="IPR013767">
    <property type="entry name" value="PAS_fold"/>
</dbReference>
<reference evidence="8 9" key="1">
    <citation type="submission" date="2022-11" db="EMBL/GenBank/DDBJ databases">
        <authorList>
            <person name="Caiyu Z."/>
        </authorList>
    </citation>
    <scope>NUCLEOTIDE SEQUENCE [LARGE SCALE GENOMIC DNA]</scope>
    <source>
        <strain evidence="8 9">YR-4</strain>
    </source>
</reference>
<comment type="caution">
    <text evidence="8">The sequence shown here is derived from an EMBL/GenBank/DDBJ whole genome shotgun (WGS) entry which is preliminary data.</text>
</comment>
<dbReference type="InterPro" id="IPR011006">
    <property type="entry name" value="CheY-like_superfamily"/>
</dbReference>
<feature type="domain" description="PAS" evidence="5">
    <location>
        <begin position="133"/>
        <end position="204"/>
    </location>
</feature>
<dbReference type="PROSITE" id="PS50112">
    <property type="entry name" value="PAS"/>
    <property type="match status" value="3"/>
</dbReference>
<dbReference type="EMBL" id="JAPOHA010000004">
    <property type="protein sequence ID" value="MCY1713566.1"/>
    <property type="molecule type" value="Genomic_DNA"/>
</dbReference>
<dbReference type="CDD" id="cd01949">
    <property type="entry name" value="GGDEF"/>
    <property type="match status" value="1"/>
</dbReference>
<organism evidence="8 9">
    <name type="scientific">Caproiciproducens galactitolivorans</name>
    <dbReference type="NCBI Taxonomy" id="642589"/>
    <lineage>
        <taxon>Bacteria</taxon>
        <taxon>Bacillati</taxon>
        <taxon>Bacillota</taxon>
        <taxon>Clostridia</taxon>
        <taxon>Eubacteriales</taxon>
        <taxon>Acutalibacteraceae</taxon>
        <taxon>Caproiciproducens</taxon>
    </lineage>
</organism>
<dbReference type="PROSITE" id="PS50113">
    <property type="entry name" value="PAC"/>
    <property type="match status" value="2"/>
</dbReference>
<feature type="domain" description="PAC" evidence="6">
    <location>
        <begin position="335"/>
        <end position="385"/>
    </location>
</feature>
<dbReference type="Pfam" id="PF00990">
    <property type="entry name" value="GGDEF"/>
    <property type="match status" value="1"/>
</dbReference>
<evidence type="ECO:0000313" key="8">
    <source>
        <dbReference type="EMBL" id="MCY1713566.1"/>
    </source>
</evidence>
<dbReference type="InterPro" id="IPR000160">
    <property type="entry name" value="GGDEF_dom"/>
</dbReference>
<dbReference type="Proteomes" id="UP001082703">
    <property type="component" value="Unassembled WGS sequence"/>
</dbReference>
<evidence type="ECO:0000256" key="2">
    <source>
        <dbReference type="ARBA" id="ARBA00024867"/>
    </source>
</evidence>
<gene>
    <name evidence="8" type="ORF">OUY18_04755</name>
</gene>
<dbReference type="InterPro" id="IPR001610">
    <property type="entry name" value="PAC"/>
</dbReference>
<feature type="modified residue" description="4-aspartylphosphate" evidence="3">
    <location>
        <position position="60"/>
    </location>
</feature>
<sequence>MHIENGLRSKKILLVDDSLLTSKMVSEFLNANGYETETVAAGEEAVQKACSMPIDLILMDIELAGEMNGIEAARRIIKYRDIPVIFFTGNTSQDIIDKMKEVRAYGFVIKGMDKALLLSTVEMTLNLHEANTQTILFNRIFENFVNEIYIFDAETLKFSAVNRAAVKNIGYTREELHTMTLLDIKPEFDRDCFQKVLNRLSSGEQQQIFHNAVYRRKNGSLYPVEMNLQLLNYGGKKLFLALAVDLTERSAMKDQLTKKESMLDAIINSAQDAIVILNSQGNVTLWNHAAEQIFGYTREEILGKNLHRLVGMDEHTFQNSFEFFRLAGAKNAKGKTIEVKAKHKNGHELNIEVSMSFLKIMDDLHCIAIIHDISERKRAQEELINSRKQYFELAENAPIGIILCDEECNILYVNPKTLEILGSPGIEETKKINLRTFPLLVQYGLSNRLDECMQNNELGIFEMNYESKWGKKVFLRLHVKPRSDKGKVTGAQVIIDDITEKKQMEEELRSLSLTDYLTNVYNRRFFIRKLEEEIELIRRRNRGTFSLTMLDVDHFKRINDRYGHNVGDQVLKNLTYVIKNRIRKADCLARWGGEEFVILMQGTTVNNAMALVEELRESISKMILTGVDSVTASFGVVEYNAGDTVDSLIQKADNLMYEAKAAGRNCVRC</sequence>
<feature type="domain" description="GGDEF" evidence="7">
    <location>
        <begin position="543"/>
        <end position="669"/>
    </location>
</feature>
<evidence type="ECO:0000259" key="4">
    <source>
        <dbReference type="PROSITE" id="PS50110"/>
    </source>
</evidence>
<keyword evidence="3" id="KW-0597">Phosphoprotein</keyword>
<protein>
    <recommendedName>
        <fullName evidence="1">Stage 0 sporulation protein A homolog</fullName>
    </recommendedName>
</protein>
<dbReference type="SMART" id="SM00267">
    <property type="entry name" value="GGDEF"/>
    <property type="match status" value="1"/>
</dbReference>
<keyword evidence="9" id="KW-1185">Reference proteome</keyword>
<dbReference type="PROSITE" id="PS50887">
    <property type="entry name" value="GGDEF"/>
    <property type="match status" value="1"/>
</dbReference>
<feature type="domain" description="PAS" evidence="5">
    <location>
        <begin position="259"/>
        <end position="306"/>
    </location>
</feature>
<feature type="domain" description="Response regulatory" evidence="4">
    <location>
        <begin position="11"/>
        <end position="125"/>
    </location>
</feature>
<evidence type="ECO:0000259" key="5">
    <source>
        <dbReference type="PROSITE" id="PS50112"/>
    </source>
</evidence>
<dbReference type="SMART" id="SM00091">
    <property type="entry name" value="PAS"/>
    <property type="match status" value="3"/>
</dbReference>
<evidence type="ECO:0000256" key="1">
    <source>
        <dbReference type="ARBA" id="ARBA00018672"/>
    </source>
</evidence>
<dbReference type="Pfam" id="PF00072">
    <property type="entry name" value="Response_reg"/>
    <property type="match status" value="1"/>
</dbReference>
<feature type="domain" description="PAS" evidence="5">
    <location>
        <begin position="386"/>
        <end position="422"/>
    </location>
</feature>
<evidence type="ECO:0000259" key="7">
    <source>
        <dbReference type="PROSITE" id="PS50887"/>
    </source>
</evidence>
<dbReference type="InterPro" id="IPR035965">
    <property type="entry name" value="PAS-like_dom_sf"/>
</dbReference>
<dbReference type="InterPro" id="IPR029787">
    <property type="entry name" value="Nucleotide_cyclase"/>
</dbReference>
<accession>A0ABT4BRP6</accession>
<dbReference type="SUPFAM" id="SSF55073">
    <property type="entry name" value="Nucleotide cyclase"/>
    <property type="match status" value="1"/>
</dbReference>
<dbReference type="Pfam" id="PF13426">
    <property type="entry name" value="PAS_9"/>
    <property type="match status" value="2"/>
</dbReference>
<dbReference type="Pfam" id="PF00989">
    <property type="entry name" value="PAS"/>
    <property type="match status" value="1"/>
</dbReference>
<dbReference type="PROSITE" id="PS50110">
    <property type="entry name" value="RESPONSE_REGULATORY"/>
    <property type="match status" value="1"/>
</dbReference>
<dbReference type="SUPFAM" id="SSF55785">
    <property type="entry name" value="PYP-like sensor domain (PAS domain)"/>
    <property type="match status" value="3"/>
</dbReference>
<dbReference type="PANTHER" id="PTHR44757:SF2">
    <property type="entry name" value="BIOFILM ARCHITECTURE MAINTENANCE PROTEIN MBAA"/>
    <property type="match status" value="1"/>
</dbReference>
<name>A0ABT4BRP6_9FIRM</name>
<evidence type="ECO:0000256" key="3">
    <source>
        <dbReference type="PROSITE-ProRule" id="PRU00169"/>
    </source>
</evidence>
<dbReference type="InterPro" id="IPR001789">
    <property type="entry name" value="Sig_transdc_resp-reg_receiver"/>
</dbReference>
<dbReference type="SUPFAM" id="SSF52172">
    <property type="entry name" value="CheY-like"/>
    <property type="match status" value="1"/>
</dbReference>
<evidence type="ECO:0000313" key="9">
    <source>
        <dbReference type="Proteomes" id="UP001082703"/>
    </source>
</evidence>
<evidence type="ECO:0000259" key="6">
    <source>
        <dbReference type="PROSITE" id="PS50113"/>
    </source>
</evidence>
<dbReference type="SMART" id="SM00448">
    <property type="entry name" value="REC"/>
    <property type="match status" value="1"/>
</dbReference>
<dbReference type="InterPro" id="IPR052155">
    <property type="entry name" value="Biofilm_reg_signaling"/>
</dbReference>
<dbReference type="NCBIfam" id="TIGR00254">
    <property type="entry name" value="GGDEF"/>
    <property type="match status" value="1"/>
</dbReference>
<dbReference type="PANTHER" id="PTHR44757">
    <property type="entry name" value="DIGUANYLATE CYCLASE DGCP"/>
    <property type="match status" value="1"/>
</dbReference>
<dbReference type="RefSeq" id="WP_268057586.1">
    <property type="nucleotide sequence ID" value="NZ_JAPOHA010000004.1"/>
</dbReference>
<dbReference type="NCBIfam" id="TIGR00229">
    <property type="entry name" value="sensory_box"/>
    <property type="match status" value="3"/>
</dbReference>
<dbReference type="CDD" id="cd00130">
    <property type="entry name" value="PAS"/>
    <property type="match status" value="3"/>
</dbReference>
<dbReference type="InterPro" id="IPR043128">
    <property type="entry name" value="Rev_trsase/Diguanyl_cyclase"/>
</dbReference>
<comment type="function">
    <text evidence="2">May play the central regulatory role in sporulation. It may be an element of the effector pathway responsible for the activation of sporulation genes in response to nutritional stress. Spo0A may act in concert with spo0H (a sigma factor) to control the expression of some genes that are critical to the sporulation process.</text>
</comment>